<evidence type="ECO:0000256" key="1">
    <source>
        <dbReference type="SAM" id="Phobius"/>
    </source>
</evidence>
<gene>
    <name evidence="2" type="ORF">SLS59_008151</name>
</gene>
<feature type="transmembrane region" description="Helical" evidence="1">
    <location>
        <begin position="247"/>
        <end position="264"/>
    </location>
</feature>
<feature type="transmembrane region" description="Helical" evidence="1">
    <location>
        <begin position="216"/>
        <end position="235"/>
    </location>
</feature>
<feature type="transmembrane region" description="Helical" evidence="1">
    <location>
        <begin position="158"/>
        <end position="179"/>
    </location>
</feature>
<dbReference type="InterPro" id="IPR044926">
    <property type="entry name" value="RGS_subdomain_2"/>
</dbReference>
<evidence type="ECO:0000313" key="2">
    <source>
        <dbReference type="EMBL" id="KAL1595515.1"/>
    </source>
</evidence>
<keyword evidence="1" id="KW-1133">Transmembrane helix</keyword>
<name>A0ABR3QTP4_9PLEO</name>
<proteinExistence type="predicted"/>
<dbReference type="SUPFAM" id="SSF48097">
    <property type="entry name" value="Regulator of G-protein signaling, RGS"/>
    <property type="match status" value="1"/>
</dbReference>
<dbReference type="Proteomes" id="UP001521222">
    <property type="component" value="Unassembled WGS sequence"/>
</dbReference>
<keyword evidence="1" id="KW-0472">Membrane</keyword>
<evidence type="ECO:0000313" key="3">
    <source>
        <dbReference type="Proteomes" id="UP001521222"/>
    </source>
</evidence>
<feature type="transmembrane region" description="Helical" evidence="1">
    <location>
        <begin position="284"/>
        <end position="305"/>
    </location>
</feature>
<reference evidence="2 3" key="1">
    <citation type="submission" date="2024-02" db="EMBL/GenBank/DDBJ databases">
        <title>De novo assembly and annotation of 12 fungi associated with fruit tree decline syndrome in Ontario, Canada.</title>
        <authorList>
            <person name="Sulman M."/>
            <person name="Ellouze W."/>
            <person name="Ilyukhin E."/>
        </authorList>
    </citation>
    <scope>NUCLEOTIDE SEQUENCE [LARGE SCALE GENOMIC DNA]</scope>
    <source>
        <strain evidence="2 3">M97-236</strain>
    </source>
</reference>
<dbReference type="Gene3D" id="1.10.167.10">
    <property type="entry name" value="Regulator of G-protein Signalling 4, domain 2"/>
    <property type="match status" value="1"/>
</dbReference>
<accession>A0ABR3QTP4</accession>
<keyword evidence="3" id="KW-1185">Reference proteome</keyword>
<dbReference type="EMBL" id="JAKIXB020000031">
    <property type="protein sequence ID" value="KAL1595515.1"/>
    <property type="molecule type" value="Genomic_DNA"/>
</dbReference>
<keyword evidence="1" id="KW-0812">Transmembrane</keyword>
<protein>
    <recommendedName>
        <fullName evidence="4">RGS domain-containing protein</fullName>
    </recommendedName>
</protein>
<organism evidence="2 3">
    <name type="scientific">Nothophoma quercina</name>
    <dbReference type="NCBI Taxonomy" id="749835"/>
    <lineage>
        <taxon>Eukaryota</taxon>
        <taxon>Fungi</taxon>
        <taxon>Dikarya</taxon>
        <taxon>Ascomycota</taxon>
        <taxon>Pezizomycotina</taxon>
        <taxon>Dothideomycetes</taxon>
        <taxon>Pleosporomycetidae</taxon>
        <taxon>Pleosporales</taxon>
        <taxon>Pleosporineae</taxon>
        <taxon>Didymellaceae</taxon>
        <taxon>Nothophoma</taxon>
    </lineage>
</organism>
<evidence type="ECO:0008006" key="4">
    <source>
        <dbReference type="Google" id="ProtNLM"/>
    </source>
</evidence>
<feature type="transmembrane region" description="Helical" evidence="1">
    <location>
        <begin position="57"/>
        <end position="79"/>
    </location>
</feature>
<sequence>MDGITVYNLPARPPNWDGVGIFYITYAAVWTIIVASGMIFCLWNLHIPALKIRSLPLAFSGILLLHLYWCMAQIVYPIAGTMPIIIAYEVQYFIMGTWFPLGLALFHAANLRFLRVAELQKQFESTSPTVRVRAGEGARRPQTSWLGRWRAVKYDNKIFILLGVGMISMTILTFGMWAACAKYHPGWGVPGSEITGESLPEQIIDLGRGWEWWPSVLWQFIWTWGIAPFLIWRAWGIRDTLGWRTQTIGACLSGLHATPMFLIASYSPVFYTSGINFYFPPSQWIHLNTMFIEIFTVFIPAYQILKHWRAQRFAARRKSDTSSLAATISECPQSKASASKGSTIELIDRNASAEYLQSGDRLMTMTALTRVLSENPAPLQDFSARCDFSGENIAFLTRLAKWKDFAPMADRKQAYDAALRLYIDFISPRDANFPLNLSSYQFKALEDVFEVNARAVCGEGAIDPALPFCEPPKTATSSSPSEAAGWLQFQGDVPQAFDLGVFDDAKEHIEELVLTNTWPKFVREMQERRRSSVDSERSDASDASARTVVSRITRFVAGLR</sequence>
<dbReference type="InterPro" id="IPR036305">
    <property type="entry name" value="RGS_sf"/>
</dbReference>
<feature type="transmembrane region" description="Helical" evidence="1">
    <location>
        <begin position="20"/>
        <end position="45"/>
    </location>
</feature>
<comment type="caution">
    <text evidence="2">The sequence shown here is derived from an EMBL/GenBank/DDBJ whole genome shotgun (WGS) entry which is preliminary data.</text>
</comment>
<feature type="transmembrane region" description="Helical" evidence="1">
    <location>
        <begin position="85"/>
        <end position="106"/>
    </location>
</feature>